<organism evidence="1 2">
    <name type="scientific">Pseudoloma neurophilia</name>
    <dbReference type="NCBI Taxonomy" id="146866"/>
    <lineage>
        <taxon>Eukaryota</taxon>
        <taxon>Fungi</taxon>
        <taxon>Fungi incertae sedis</taxon>
        <taxon>Microsporidia</taxon>
        <taxon>Pseudoloma</taxon>
    </lineage>
</organism>
<dbReference type="VEuPathDB" id="MicrosporidiaDB:M153_1640006174"/>
<gene>
    <name evidence="1" type="ORF">M153_1640006174</name>
</gene>
<dbReference type="AlphaFoldDB" id="A0A0R0M3K8"/>
<evidence type="ECO:0000313" key="2">
    <source>
        <dbReference type="Proteomes" id="UP000051530"/>
    </source>
</evidence>
<sequence length="52" mass="5991">MPGQYSARQLKKNRHCRLYAIRSYRRKKRGTAYHEAPIGKAPFATGVVLDKT</sequence>
<comment type="caution">
    <text evidence="1">The sequence shown here is derived from an EMBL/GenBank/DDBJ whole genome shotgun (WGS) entry which is preliminary data.</text>
</comment>
<proteinExistence type="predicted"/>
<keyword evidence="2" id="KW-1185">Reference proteome</keyword>
<reference evidence="1 2" key="1">
    <citation type="submission" date="2015-07" db="EMBL/GenBank/DDBJ databases">
        <title>The genome of Pseudoloma neurophilia, a relevant intracellular parasite of the zebrafish.</title>
        <authorList>
            <person name="Ndikumana S."/>
            <person name="Pelin A."/>
            <person name="Sanders J."/>
            <person name="Corradi N."/>
        </authorList>
    </citation>
    <scope>NUCLEOTIDE SEQUENCE [LARGE SCALE GENOMIC DNA]</scope>
    <source>
        <strain evidence="1 2">MK1</strain>
    </source>
</reference>
<name>A0A0R0M3K8_9MICR</name>
<dbReference type="EMBL" id="LGUB01000040">
    <property type="protein sequence ID" value="KRH94693.1"/>
    <property type="molecule type" value="Genomic_DNA"/>
</dbReference>
<protein>
    <submittedName>
        <fullName evidence="1">Uncharacterized protein</fullName>
    </submittedName>
</protein>
<dbReference type="Proteomes" id="UP000051530">
    <property type="component" value="Unassembled WGS sequence"/>
</dbReference>
<accession>A0A0R0M3K8</accession>
<evidence type="ECO:0000313" key="1">
    <source>
        <dbReference type="EMBL" id="KRH94693.1"/>
    </source>
</evidence>